<dbReference type="AlphaFoldDB" id="A0A9W7GMZ8"/>
<dbReference type="EMBL" id="BRYA01000341">
    <property type="protein sequence ID" value="GMI47363.1"/>
    <property type="molecule type" value="Genomic_DNA"/>
</dbReference>
<accession>A0A9W7GMZ8</accession>
<proteinExistence type="predicted"/>
<dbReference type="OrthoDB" id="10517083at2759"/>
<evidence type="ECO:0000256" key="1">
    <source>
        <dbReference type="SAM" id="MobiDB-lite"/>
    </source>
</evidence>
<feature type="compositionally biased region" description="Acidic residues" evidence="1">
    <location>
        <begin position="1043"/>
        <end position="1071"/>
    </location>
</feature>
<feature type="region of interest" description="Disordered" evidence="1">
    <location>
        <begin position="1035"/>
        <end position="1071"/>
    </location>
</feature>
<feature type="compositionally biased region" description="Basic and acidic residues" evidence="1">
    <location>
        <begin position="1010"/>
        <end position="1023"/>
    </location>
</feature>
<protein>
    <submittedName>
        <fullName evidence="2">Uncharacterized protein</fullName>
    </submittedName>
</protein>
<feature type="compositionally biased region" description="Polar residues" evidence="1">
    <location>
        <begin position="1"/>
        <end position="31"/>
    </location>
</feature>
<feature type="region of interest" description="Disordered" evidence="1">
    <location>
        <begin position="954"/>
        <end position="1023"/>
    </location>
</feature>
<organism evidence="2 3">
    <name type="scientific">Triparma columacea</name>
    <dbReference type="NCBI Taxonomy" id="722753"/>
    <lineage>
        <taxon>Eukaryota</taxon>
        <taxon>Sar</taxon>
        <taxon>Stramenopiles</taxon>
        <taxon>Ochrophyta</taxon>
        <taxon>Bolidophyceae</taxon>
        <taxon>Parmales</taxon>
        <taxon>Triparmaceae</taxon>
        <taxon>Triparma</taxon>
    </lineage>
</organism>
<feature type="region of interest" description="Disordered" evidence="1">
    <location>
        <begin position="1"/>
        <end position="33"/>
    </location>
</feature>
<feature type="compositionally biased region" description="Acidic residues" evidence="1">
    <location>
        <begin position="981"/>
        <end position="999"/>
    </location>
</feature>
<sequence>MSSPNNTVPADATTNQPEISSLDENSPQVTPLSPAEETTALNNIFDGTDLNDIVELNSRLSLAPPNMNLENVFASYIQRLRESYPHPSPAPGPWDPPPSEEEQFYRDNYLFPDLRSAITAVYPTYPFMVNPSEGQHDLTDDFLTFIGYALSNGPSSDDDASLLHPTEQEYYNYLSTVLSSPLNFSHSYASKVARLASSPPRIKILLLLYRRSLLVASEPHGTDHSLSRTYKGYRQASLIAVILGRLEGGRWSCNGFGVTHVLTFTTGDLYPHCTNGCYEDEDDEVGWVESENRPHDCEEVNEFLTIVASRTTGCWNEECGKAVEAWVKERFAGYNEGNRAMMERDRKELEEGKKRNDKAVMKALLKREVWFKRGLEGETGLDDKVEVCLLRQVVRCLGIWSIVGVTQEWRQRKIKWDQEREPKSEEERFENVDIYHTAAEVVRKGNTDEVTTHVDDMLREASEGVPAANARYREKGGNFKHARWIDCENEYPSVPEFADRPVEEVQEEFNRAMPTEGSVPPELVPPELVDVTHPPLHERVPVLTDGMPNTSLLKQGGMTALAPMFPRIRLSSRYLAALSALVTVGEVVAVGTPDGEETDRMGAYVVNAMANACFWMPNGTGKEGKVGRRWGERRAEASPWRLWGEGPSEETSERDRRRRLSYLKDSVGEELVGRMFDNVSLMYARDMVEIDTSIGYVVWLSLTNQQIRPDDEQVYCHGINYSDKTVETSNRYPFVERRMWNHDEFRWNTSEAYGREQERWKAPKGGWMGKQHGARNWKNNTLGPTYDYSILKLKRGWNLAWEPKRHLGYGDKFREAVLTLLLCGWKVGVPGDMVLHIITFFGREWWGTGEGEKGGASPVRCWDRQCCVQKITARIFGRFTAARRGEAAPRERGKPKALKVCSCGVAKYCNSRCKKDNAYEVHGRVCGFSPCAKPGLTTDEEELVRKVEGWDVEGTKPWSPFGTDNAGEDDETERKVKVGEEGEEEEEEEEWESVSEGELSDGGTTFQGVEGKENLTEEEKGEMIERFFRGIYLKTRKPHYNDDSEESSSSSDEDDDDDDDDADDDDDDDDY</sequence>
<keyword evidence="3" id="KW-1185">Reference proteome</keyword>
<evidence type="ECO:0000313" key="3">
    <source>
        <dbReference type="Proteomes" id="UP001165065"/>
    </source>
</evidence>
<evidence type="ECO:0000313" key="2">
    <source>
        <dbReference type="EMBL" id="GMI47363.1"/>
    </source>
</evidence>
<reference evidence="3" key="1">
    <citation type="journal article" date="2023" name="Commun. Biol.">
        <title>Genome analysis of Parmales, the sister group of diatoms, reveals the evolutionary specialization of diatoms from phago-mixotrophs to photoautotrophs.</title>
        <authorList>
            <person name="Ban H."/>
            <person name="Sato S."/>
            <person name="Yoshikawa S."/>
            <person name="Yamada K."/>
            <person name="Nakamura Y."/>
            <person name="Ichinomiya M."/>
            <person name="Sato N."/>
            <person name="Blanc-Mathieu R."/>
            <person name="Endo H."/>
            <person name="Kuwata A."/>
            <person name="Ogata H."/>
        </authorList>
    </citation>
    <scope>NUCLEOTIDE SEQUENCE [LARGE SCALE GENOMIC DNA]</scope>
</reference>
<comment type="caution">
    <text evidence="2">The sequence shown here is derived from an EMBL/GenBank/DDBJ whole genome shotgun (WGS) entry which is preliminary data.</text>
</comment>
<name>A0A9W7GMZ8_9STRA</name>
<dbReference type="Proteomes" id="UP001165065">
    <property type="component" value="Unassembled WGS sequence"/>
</dbReference>
<gene>
    <name evidence="2" type="ORF">TrCOL_g11231</name>
</gene>